<evidence type="ECO:0000313" key="9">
    <source>
        <dbReference type="EMBL" id="RXN23094.1"/>
    </source>
</evidence>
<dbReference type="PANTHER" id="PTHR34033:SF1">
    <property type="entry name" value="AP-5 COMPLEX SUBUNIT BETA-1"/>
    <property type="match status" value="1"/>
</dbReference>
<feature type="domain" description="AP5B1 C-terminal" evidence="8">
    <location>
        <begin position="874"/>
        <end position="972"/>
    </location>
</feature>
<dbReference type="GO" id="GO:0030119">
    <property type="term" value="C:AP-type membrane coat adaptor complex"/>
    <property type="evidence" value="ECO:0007669"/>
    <property type="project" value="TreeGrafter"/>
</dbReference>
<evidence type="ECO:0000256" key="3">
    <source>
        <dbReference type="ARBA" id="ARBA00022927"/>
    </source>
</evidence>
<evidence type="ECO:0000259" key="6">
    <source>
        <dbReference type="Pfam" id="PF21588"/>
    </source>
</evidence>
<feature type="domain" description="AP-5 complex subunit beta-1 beta-barrel" evidence="7">
    <location>
        <begin position="781"/>
        <end position="850"/>
    </location>
</feature>
<dbReference type="GO" id="GO:0016197">
    <property type="term" value="P:endosomal transport"/>
    <property type="evidence" value="ECO:0007669"/>
    <property type="project" value="InterPro"/>
</dbReference>
<dbReference type="InterPro" id="IPR048981">
    <property type="entry name" value="AP5B1_C"/>
</dbReference>
<dbReference type="SUPFAM" id="SSF48371">
    <property type="entry name" value="ARM repeat"/>
    <property type="match status" value="1"/>
</dbReference>
<evidence type="ECO:0000259" key="5">
    <source>
        <dbReference type="Pfam" id="PF21587"/>
    </source>
</evidence>
<accession>A0A498MUJ0</accession>
<comment type="caution">
    <text evidence="9">The sequence shown here is derived from an EMBL/GenBank/DDBJ whole genome shotgun (WGS) entry which is preliminary data.</text>
</comment>
<dbReference type="InterPro" id="IPR048979">
    <property type="entry name" value="AP5B1_middle"/>
</dbReference>
<keyword evidence="2" id="KW-0813">Transport</keyword>
<dbReference type="Pfam" id="PF21589">
    <property type="entry name" value="AP5B1_barrel"/>
    <property type="match status" value="1"/>
</dbReference>
<feature type="domain" description="AP-5 complex subunit beta-1 N-terminal" evidence="5">
    <location>
        <begin position="81"/>
        <end position="151"/>
    </location>
</feature>
<feature type="domain" description="AP5B1 middle" evidence="6">
    <location>
        <begin position="295"/>
        <end position="674"/>
    </location>
</feature>
<dbReference type="Proteomes" id="UP000290572">
    <property type="component" value="Unassembled WGS sequence"/>
</dbReference>
<evidence type="ECO:0000256" key="2">
    <source>
        <dbReference type="ARBA" id="ARBA00022448"/>
    </source>
</evidence>
<protein>
    <recommendedName>
        <fullName evidence="1">AP-5 complex subunit beta-1</fullName>
    </recommendedName>
    <alternativeName>
        <fullName evidence="4">Adaptor-related protein complex 5 beta subunit</fullName>
    </alternativeName>
</protein>
<sequence length="983" mass="111239">MNHYSCLLTYFSKYFNAPQDGSKVLVKNKVTSPFQNKSTLFQLSNFISKMTIADTWDQRISAFLLSPSQFLATTTSESFLAEVLHELRNDKANDQLKILLVSMLLEHPTILCPSSTVGEETALELLSVFSHTPQKSIILKCNVMLAITNVIICTSCLATHTKMAEDWLDLLFQTIQDTNDYRCGVSQQPLRATACDCLREMETCNPGLLSQKLEALYLLKQQETTVLHQSYCMLYTLGLKNAIKILANQKDVTDLEFKSILGGNEGFAWKTNQLGLTSLPINMMVQVPHLPPGLDCKELKSIMSSLLEESYLLTPISQSALLRELVEVVAMVPGLSPTLFKSQLLRLFGTADVSLMHATLFMKDTFTDSLFTGEDENFLLKRLVSTAQHPLLRIPEKLFYMECILHFPENRPISSCGEESLPVLVTPRLAASLHPTVFNDSATMLCRLNLLCLVHLEADEGEADKGIDYLFDHIMALLKIVDNDSSREVVVTSFRALFIFLMHFNGIEQLPEKLIERLCDMYSRHSRLAPNLIGLADRIQEHLDDPVWSVKLLRGLQKCIMEMPPLQLTIHNLSWHLKVLRRVAKEGQITQKNTIYLLLNVLINSNLCERGNWQVGNAVLAVCRNLLEHPSIDQTFIELADLLQYISVHYDDTDIKDHARFYYTLLTNLSWEKLTGVLVKGLNGGRTKERSHSAIMAESEGIASNLTVHKTNRHVLQLIKVHEKAFQSSLESSEPLETMEEARNWMEVYQGQFQTPGFGSEVILRYNLTHAKESDPLFNEVFTICLHFELRDSNYAKVNDIHVPCVFKDRKPPAVKVKLKPFQPYPTTLRLSAIFTTRDGRSWHSQLPDVSVSFPEIFLPLPLPPNTPCECKEQVFDSIWEAAASGNPDKSATSLFCFKTGDESLTTLIETHFQGYLITDQPIERSWKVLFFLPPMCHVLLKITQAEDAVQVSIATDNWELLPFVNSYLQNITDHCSATVKDG</sequence>
<evidence type="ECO:0000259" key="7">
    <source>
        <dbReference type="Pfam" id="PF21589"/>
    </source>
</evidence>
<evidence type="ECO:0000256" key="4">
    <source>
        <dbReference type="ARBA" id="ARBA00032431"/>
    </source>
</evidence>
<dbReference type="STRING" id="84645.A0A498MUJ0"/>
<dbReference type="InterPro" id="IPR038741">
    <property type="entry name" value="AP5B1"/>
</dbReference>
<dbReference type="Pfam" id="PF21587">
    <property type="entry name" value="AP5B1_N"/>
    <property type="match status" value="1"/>
</dbReference>
<dbReference type="PANTHER" id="PTHR34033">
    <property type="entry name" value="AP-5 COMPLEX SUBUNIT BETA-1"/>
    <property type="match status" value="1"/>
</dbReference>
<keyword evidence="3" id="KW-0653">Protein transport</keyword>
<dbReference type="Pfam" id="PF21588">
    <property type="entry name" value="AP5B1_middle"/>
    <property type="match status" value="1"/>
</dbReference>
<dbReference type="GO" id="GO:0005765">
    <property type="term" value="C:lysosomal membrane"/>
    <property type="evidence" value="ECO:0007669"/>
    <property type="project" value="TreeGrafter"/>
</dbReference>
<gene>
    <name evidence="9" type="ORF">ROHU_006491</name>
</gene>
<dbReference type="InterPro" id="IPR048980">
    <property type="entry name" value="AP5B1_barrel"/>
</dbReference>
<dbReference type="InterPro" id="IPR048978">
    <property type="entry name" value="AP5B1_N"/>
</dbReference>
<evidence type="ECO:0000256" key="1">
    <source>
        <dbReference type="ARBA" id="ARBA00018167"/>
    </source>
</evidence>
<organism evidence="9 10">
    <name type="scientific">Labeo rohita</name>
    <name type="common">Indian major carp</name>
    <name type="synonym">Cyprinus rohita</name>
    <dbReference type="NCBI Taxonomy" id="84645"/>
    <lineage>
        <taxon>Eukaryota</taxon>
        <taxon>Metazoa</taxon>
        <taxon>Chordata</taxon>
        <taxon>Craniata</taxon>
        <taxon>Vertebrata</taxon>
        <taxon>Euteleostomi</taxon>
        <taxon>Actinopterygii</taxon>
        <taxon>Neopterygii</taxon>
        <taxon>Teleostei</taxon>
        <taxon>Ostariophysi</taxon>
        <taxon>Cypriniformes</taxon>
        <taxon>Cyprinidae</taxon>
        <taxon>Labeoninae</taxon>
        <taxon>Labeonini</taxon>
        <taxon>Labeo</taxon>
    </lineage>
</organism>
<name>A0A498MUJ0_LABRO</name>
<reference evidence="9 10" key="1">
    <citation type="submission" date="2018-03" db="EMBL/GenBank/DDBJ databases">
        <title>Draft genome sequence of Rohu Carp (Labeo rohita).</title>
        <authorList>
            <person name="Das P."/>
            <person name="Kushwaha B."/>
            <person name="Joshi C.G."/>
            <person name="Kumar D."/>
            <person name="Nagpure N.S."/>
            <person name="Sahoo L."/>
            <person name="Das S.P."/>
            <person name="Bit A."/>
            <person name="Patnaik S."/>
            <person name="Meher P.K."/>
            <person name="Jayasankar P."/>
            <person name="Koringa P.G."/>
            <person name="Patel N.V."/>
            <person name="Hinsu A.T."/>
            <person name="Kumar R."/>
            <person name="Pandey M."/>
            <person name="Agarwal S."/>
            <person name="Srivastava S."/>
            <person name="Singh M."/>
            <person name="Iquebal M.A."/>
            <person name="Jaiswal S."/>
            <person name="Angadi U.B."/>
            <person name="Kumar N."/>
            <person name="Raza M."/>
            <person name="Shah T.M."/>
            <person name="Rai A."/>
            <person name="Jena J.K."/>
        </authorList>
    </citation>
    <scope>NUCLEOTIDE SEQUENCE [LARGE SCALE GENOMIC DNA]</scope>
    <source>
        <strain evidence="9">DASCIFA01</strain>
        <tissue evidence="9">Testis</tissue>
    </source>
</reference>
<dbReference type="AlphaFoldDB" id="A0A498MUJ0"/>
<proteinExistence type="predicted"/>
<evidence type="ECO:0000259" key="8">
    <source>
        <dbReference type="Pfam" id="PF21590"/>
    </source>
</evidence>
<keyword evidence="10" id="KW-1185">Reference proteome</keyword>
<dbReference type="EMBL" id="QBIY01012568">
    <property type="protein sequence ID" value="RXN23094.1"/>
    <property type="molecule type" value="Genomic_DNA"/>
</dbReference>
<dbReference type="InterPro" id="IPR016024">
    <property type="entry name" value="ARM-type_fold"/>
</dbReference>
<dbReference type="Pfam" id="PF21590">
    <property type="entry name" value="AP5B1_C"/>
    <property type="match status" value="1"/>
</dbReference>
<dbReference type="GO" id="GO:0015031">
    <property type="term" value="P:protein transport"/>
    <property type="evidence" value="ECO:0007669"/>
    <property type="project" value="UniProtKB-KW"/>
</dbReference>
<evidence type="ECO:0000313" key="10">
    <source>
        <dbReference type="Proteomes" id="UP000290572"/>
    </source>
</evidence>